<sequence>MTHLISAAALATEIEDVVVIDVRWTLTTQGAANPGRAEYAAGHVPGAFFVDLDTELAAPAGEGGRHPLPSPEVVERTLQRCGVGEGTRVVVHDGRESFAAARAWWVFRWVGLRDVRVLDGGYAAWLAAGLPVSTEEPEPRGSDFRARPGGMPTVDAAGAADWPRSGLLLDARAPERYAGEVEPIDPVAGHIPGAVNSPTSAWLEPEGGFRKDLAQHWRSVLGDRGDEPVAVYCGSGVTAAHHVLALAELGLDSVLYPGSWSEWVRDPGRPVATGR</sequence>
<gene>
    <name evidence="4" type="ORF">N864_13750</name>
</gene>
<dbReference type="PROSITE" id="PS00380">
    <property type="entry name" value="RHODANESE_1"/>
    <property type="match status" value="1"/>
</dbReference>
<organism evidence="4 5">
    <name type="scientific">Intrasporangium chromatireducens Q5-1</name>
    <dbReference type="NCBI Taxonomy" id="584657"/>
    <lineage>
        <taxon>Bacteria</taxon>
        <taxon>Bacillati</taxon>
        <taxon>Actinomycetota</taxon>
        <taxon>Actinomycetes</taxon>
        <taxon>Micrococcales</taxon>
        <taxon>Intrasporangiaceae</taxon>
        <taxon>Intrasporangium</taxon>
    </lineage>
</organism>
<dbReference type="PATRIC" id="fig|584657.3.peg.3726"/>
<dbReference type="AlphaFoldDB" id="W9GHW2"/>
<dbReference type="InterPro" id="IPR036873">
    <property type="entry name" value="Rhodanese-like_dom_sf"/>
</dbReference>
<dbReference type="InterPro" id="IPR001307">
    <property type="entry name" value="Thiosulphate_STrfase_CS"/>
</dbReference>
<feature type="domain" description="Rhodanese" evidence="3">
    <location>
        <begin position="167"/>
        <end position="272"/>
    </location>
</feature>
<dbReference type="PANTHER" id="PTHR11364">
    <property type="entry name" value="THIOSULFATE SULFERTANSFERASE"/>
    <property type="match status" value="1"/>
</dbReference>
<protein>
    <submittedName>
        <fullName evidence="4">3-mercaptopyruvate sulfurtransferase</fullName>
    </submittedName>
</protein>
<dbReference type="SUPFAM" id="SSF52821">
    <property type="entry name" value="Rhodanese/Cell cycle control phosphatase"/>
    <property type="match status" value="2"/>
</dbReference>
<evidence type="ECO:0000313" key="4">
    <source>
        <dbReference type="EMBL" id="EWT04403.1"/>
    </source>
</evidence>
<evidence type="ECO:0000259" key="3">
    <source>
        <dbReference type="PROSITE" id="PS50206"/>
    </source>
</evidence>
<dbReference type="Gene3D" id="3.40.250.10">
    <property type="entry name" value="Rhodanese-like domain"/>
    <property type="match status" value="2"/>
</dbReference>
<evidence type="ECO:0000256" key="2">
    <source>
        <dbReference type="ARBA" id="ARBA00022737"/>
    </source>
</evidence>
<evidence type="ECO:0000256" key="1">
    <source>
        <dbReference type="ARBA" id="ARBA00022679"/>
    </source>
</evidence>
<proteinExistence type="predicted"/>
<feature type="domain" description="Rhodanese" evidence="3">
    <location>
        <begin position="13"/>
        <end position="134"/>
    </location>
</feature>
<accession>W9GHW2</accession>
<dbReference type="OrthoDB" id="9770030at2"/>
<dbReference type="CDD" id="cd01449">
    <property type="entry name" value="TST_Repeat_2"/>
    <property type="match status" value="1"/>
</dbReference>
<keyword evidence="4" id="KW-0670">Pyruvate</keyword>
<dbReference type="PROSITE" id="PS50206">
    <property type="entry name" value="RHODANESE_3"/>
    <property type="match status" value="2"/>
</dbReference>
<dbReference type="RefSeq" id="WP_034720857.1">
    <property type="nucleotide sequence ID" value="NZ_AWQS01000253.1"/>
</dbReference>
<reference evidence="5" key="1">
    <citation type="submission" date="2013-08" db="EMBL/GenBank/DDBJ databases">
        <title>Intrasporangium oryzae NRRL B-24470.</title>
        <authorList>
            <person name="Liu H."/>
            <person name="Wang G."/>
        </authorList>
    </citation>
    <scope>NUCLEOTIDE SEQUENCE [LARGE SCALE GENOMIC DNA]</scope>
    <source>
        <strain evidence="5">Q5-1</strain>
    </source>
</reference>
<keyword evidence="5" id="KW-1185">Reference proteome</keyword>
<dbReference type="EMBL" id="AWQS01000253">
    <property type="protein sequence ID" value="EWT04403.1"/>
    <property type="molecule type" value="Genomic_DNA"/>
</dbReference>
<evidence type="ECO:0000313" key="5">
    <source>
        <dbReference type="Proteomes" id="UP000019494"/>
    </source>
</evidence>
<dbReference type="CDD" id="cd01448">
    <property type="entry name" value="TST_Repeat_1"/>
    <property type="match status" value="1"/>
</dbReference>
<dbReference type="SMART" id="SM00450">
    <property type="entry name" value="RHOD"/>
    <property type="match status" value="2"/>
</dbReference>
<dbReference type="Pfam" id="PF00581">
    <property type="entry name" value="Rhodanese"/>
    <property type="match status" value="2"/>
</dbReference>
<name>W9GHW2_9MICO</name>
<dbReference type="InterPro" id="IPR045078">
    <property type="entry name" value="TST/MPST-like"/>
</dbReference>
<comment type="caution">
    <text evidence="4">The sequence shown here is derived from an EMBL/GenBank/DDBJ whole genome shotgun (WGS) entry which is preliminary data.</text>
</comment>
<dbReference type="GO" id="GO:0004792">
    <property type="term" value="F:thiosulfate-cyanide sulfurtransferase activity"/>
    <property type="evidence" value="ECO:0007669"/>
    <property type="project" value="InterPro"/>
</dbReference>
<dbReference type="InterPro" id="IPR001763">
    <property type="entry name" value="Rhodanese-like_dom"/>
</dbReference>
<keyword evidence="1 4" id="KW-0808">Transferase</keyword>
<dbReference type="Proteomes" id="UP000019494">
    <property type="component" value="Unassembled WGS sequence"/>
</dbReference>
<keyword evidence="2" id="KW-0677">Repeat</keyword>
<dbReference type="PANTHER" id="PTHR11364:SF27">
    <property type="entry name" value="SULFURTRANSFERASE"/>
    <property type="match status" value="1"/>
</dbReference>